<sequence length="533" mass="54639">MTTPAPVVLIAEELAPSALEVLGSEFEIRHVDGADRSALLPALADAAAVMVRSATTIDAEALAAAPNLKVVARAGIGLDNVDVPAATARGVMVVNAPTSNIVSAAEHAVALLLAAARHIPAADASLREGTWKRSKFGGVEVFEKTVGVVGLGRIGVLVAQRLAAFGVTLIAYDPYIQPGRAAQLGVRLVSLEELLRESDFITIHLPKTPETLGMIGAEELATTKKGVIIVNAARGGLVDEAALADALRSGQVGAAGIDVYAKEPCTDSPLFGLPNVAVTPHLGASTTEAQDKAGTAVARSVRLALQGDFVPDAVNVQAGGVVAEDVRPGLPLAEKLGRVFTAVAGGLAQSVSVRVLGKIAEYDVSVVQLAVLRGVFSDVVEEQVTYVNAPLLAEARGLEVALAADVESPHYRNLISVQGAMADGTEVTVSGTLYGKNQVPKLTEVMGFEIDLEAKGYLLFFTYADRPGVVGTVGAALGAAGINIAGAQVSRTTQGGDALMAVTVDSEVSGELLADIAAQIGAREARAADLNPV</sequence>
<dbReference type="STRING" id="1960309.SAMN03159343_2858"/>
<evidence type="ECO:0000259" key="10">
    <source>
        <dbReference type="PROSITE" id="PS51671"/>
    </source>
</evidence>
<dbReference type="PANTHER" id="PTHR42938:SF47">
    <property type="entry name" value="HYDROXYPYRUVATE REDUCTASE"/>
    <property type="match status" value="1"/>
</dbReference>
<organism evidence="11 12">
    <name type="scientific">Klenkia marina</name>
    <dbReference type="NCBI Taxonomy" id="1960309"/>
    <lineage>
        <taxon>Bacteria</taxon>
        <taxon>Bacillati</taxon>
        <taxon>Actinomycetota</taxon>
        <taxon>Actinomycetes</taxon>
        <taxon>Geodermatophilales</taxon>
        <taxon>Geodermatophilaceae</taxon>
        <taxon>Klenkia</taxon>
    </lineage>
</organism>
<dbReference type="GO" id="GO:0004617">
    <property type="term" value="F:phosphoglycerate dehydrogenase activity"/>
    <property type="evidence" value="ECO:0007669"/>
    <property type="project" value="UniProtKB-UniRule"/>
</dbReference>
<dbReference type="FunFam" id="3.40.50.720:FF:000021">
    <property type="entry name" value="D-3-phosphoglycerate dehydrogenase"/>
    <property type="match status" value="1"/>
</dbReference>
<dbReference type="Proteomes" id="UP000198981">
    <property type="component" value="Unassembled WGS sequence"/>
</dbReference>
<dbReference type="NCBIfam" id="TIGR01327">
    <property type="entry name" value="PGDH"/>
    <property type="match status" value="1"/>
</dbReference>
<proteinExistence type="inferred from homology"/>
<dbReference type="InterPro" id="IPR006140">
    <property type="entry name" value="D-isomer_DH_NAD-bd"/>
</dbReference>
<dbReference type="PROSITE" id="PS51671">
    <property type="entry name" value="ACT"/>
    <property type="match status" value="1"/>
</dbReference>
<dbReference type="Pfam" id="PF19304">
    <property type="entry name" value="PGDH_inter"/>
    <property type="match status" value="1"/>
</dbReference>
<dbReference type="SUPFAM" id="SSF55021">
    <property type="entry name" value="ACT-like"/>
    <property type="match status" value="1"/>
</dbReference>
<dbReference type="SUPFAM" id="SSF51735">
    <property type="entry name" value="NAD(P)-binding Rossmann-fold domains"/>
    <property type="match status" value="1"/>
</dbReference>
<dbReference type="AlphaFoldDB" id="A0A1G4YH39"/>
<dbReference type="PROSITE" id="PS00065">
    <property type="entry name" value="D_2_HYDROXYACID_DH_1"/>
    <property type="match status" value="1"/>
</dbReference>
<accession>A0A1G4YH39</accession>
<dbReference type="InterPro" id="IPR029009">
    <property type="entry name" value="ASB_dom_sf"/>
</dbReference>
<keyword evidence="9" id="KW-0028">Amino-acid biosynthesis</keyword>
<evidence type="ECO:0000256" key="5">
    <source>
        <dbReference type="ARBA" id="ARBA00023002"/>
    </source>
</evidence>
<evidence type="ECO:0000256" key="2">
    <source>
        <dbReference type="ARBA" id="ARBA00005216"/>
    </source>
</evidence>
<evidence type="ECO:0000256" key="1">
    <source>
        <dbReference type="ARBA" id="ARBA00003800"/>
    </source>
</evidence>
<name>A0A1G4YH39_9ACTN</name>
<dbReference type="InterPro" id="IPR006236">
    <property type="entry name" value="PGDH"/>
</dbReference>
<comment type="similarity">
    <text evidence="3 9">Belongs to the D-isomer specific 2-hydroxyacid dehydrogenase family.</text>
</comment>
<keyword evidence="12" id="KW-1185">Reference proteome</keyword>
<keyword evidence="9" id="KW-0718">Serine biosynthesis</keyword>
<dbReference type="Pfam" id="PF02826">
    <property type="entry name" value="2-Hacid_dh_C"/>
    <property type="match status" value="1"/>
</dbReference>
<dbReference type="GO" id="GO:0051287">
    <property type="term" value="F:NAD binding"/>
    <property type="evidence" value="ECO:0007669"/>
    <property type="project" value="UniProtKB-UniRule"/>
</dbReference>
<dbReference type="PROSITE" id="PS00670">
    <property type="entry name" value="D_2_HYDROXYACID_DH_2"/>
    <property type="match status" value="1"/>
</dbReference>
<keyword evidence="5 9" id="KW-0560">Oxidoreductase</keyword>
<evidence type="ECO:0000256" key="7">
    <source>
        <dbReference type="ARBA" id="ARBA00048126"/>
    </source>
</evidence>
<dbReference type="InterPro" id="IPR006139">
    <property type="entry name" value="D-isomer_2_OHA_DH_cat_dom"/>
</dbReference>
<dbReference type="InterPro" id="IPR036291">
    <property type="entry name" value="NAD(P)-bd_dom_sf"/>
</dbReference>
<dbReference type="SUPFAM" id="SSF52283">
    <property type="entry name" value="Formate/glycerate dehydrogenase catalytic domain-like"/>
    <property type="match status" value="1"/>
</dbReference>
<evidence type="ECO:0000256" key="4">
    <source>
        <dbReference type="ARBA" id="ARBA00021582"/>
    </source>
</evidence>
<comment type="function">
    <text evidence="1">Catalyzes the reversible oxidation of 3-phospho-D-glycerate to 3-phosphonooxypyruvate, the first step of the phosphorylated L-serine biosynthesis pathway. Also catalyzes the reversible oxidation of 2-hydroxyglutarate to 2-oxoglutarate.</text>
</comment>
<dbReference type="Gene3D" id="3.30.1330.90">
    <property type="entry name" value="D-3-phosphoglycerate dehydrogenase, domain 3"/>
    <property type="match status" value="1"/>
</dbReference>
<comment type="pathway">
    <text evidence="2 9">Amino-acid biosynthesis; L-serine biosynthesis; L-serine from 3-phospho-D-glycerate: step 1/3.</text>
</comment>
<reference evidence="12" key="1">
    <citation type="submission" date="2016-10" db="EMBL/GenBank/DDBJ databases">
        <authorList>
            <person name="Varghese N."/>
            <person name="Submissions S."/>
        </authorList>
    </citation>
    <scope>NUCLEOTIDE SEQUENCE [LARGE SCALE GENOMIC DNA]</scope>
    <source>
        <strain evidence="12">DSM 45722</strain>
    </source>
</reference>
<keyword evidence="6 9" id="KW-0520">NAD</keyword>
<dbReference type="Gene3D" id="3.40.50.720">
    <property type="entry name" value="NAD(P)-binding Rossmann-like Domain"/>
    <property type="match status" value="2"/>
</dbReference>
<dbReference type="Gene3D" id="3.30.70.260">
    <property type="match status" value="1"/>
</dbReference>
<evidence type="ECO:0000256" key="3">
    <source>
        <dbReference type="ARBA" id="ARBA00005854"/>
    </source>
</evidence>
<dbReference type="InterPro" id="IPR045626">
    <property type="entry name" value="PGDH_ASB_dom"/>
</dbReference>
<dbReference type="UniPathway" id="UPA00135">
    <property type="reaction ID" value="UER00196"/>
</dbReference>
<dbReference type="PANTHER" id="PTHR42938">
    <property type="entry name" value="FORMATE DEHYDROGENASE 1"/>
    <property type="match status" value="1"/>
</dbReference>
<protein>
    <recommendedName>
        <fullName evidence="4 9">D-3-phosphoglycerate dehydrogenase</fullName>
        <ecNumber evidence="9">1.1.1.95</ecNumber>
    </recommendedName>
</protein>
<feature type="domain" description="ACT" evidence="10">
    <location>
        <begin position="458"/>
        <end position="533"/>
    </location>
</feature>
<dbReference type="CDD" id="cd12173">
    <property type="entry name" value="PGDH_4"/>
    <property type="match status" value="1"/>
</dbReference>
<gene>
    <name evidence="11" type="ORF">SAMN03159343_2858</name>
</gene>
<evidence type="ECO:0000256" key="8">
    <source>
        <dbReference type="ARBA" id="ARBA00048731"/>
    </source>
</evidence>
<dbReference type="CDD" id="cd04902">
    <property type="entry name" value="ACT_3PGDH-xct"/>
    <property type="match status" value="1"/>
</dbReference>
<dbReference type="InterPro" id="IPR029753">
    <property type="entry name" value="D-isomer_DH_CS"/>
</dbReference>
<dbReference type="Pfam" id="PF01842">
    <property type="entry name" value="ACT"/>
    <property type="match status" value="1"/>
</dbReference>
<evidence type="ECO:0000313" key="11">
    <source>
        <dbReference type="EMBL" id="SCX52821.1"/>
    </source>
</evidence>
<comment type="catalytic activity">
    <reaction evidence="8 9">
        <text>(2R)-3-phosphoglycerate + NAD(+) = 3-phosphooxypyruvate + NADH + H(+)</text>
        <dbReference type="Rhea" id="RHEA:12641"/>
        <dbReference type="ChEBI" id="CHEBI:15378"/>
        <dbReference type="ChEBI" id="CHEBI:18110"/>
        <dbReference type="ChEBI" id="CHEBI:57540"/>
        <dbReference type="ChEBI" id="CHEBI:57945"/>
        <dbReference type="ChEBI" id="CHEBI:58272"/>
        <dbReference type="EC" id="1.1.1.95"/>
    </reaction>
</comment>
<comment type="catalytic activity">
    <reaction evidence="7">
        <text>(R)-2-hydroxyglutarate + NAD(+) = 2-oxoglutarate + NADH + H(+)</text>
        <dbReference type="Rhea" id="RHEA:49612"/>
        <dbReference type="ChEBI" id="CHEBI:15378"/>
        <dbReference type="ChEBI" id="CHEBI:15801"/>
        <dbReference type="ChEBI" id="CHEBI:16810"/>
        <dbReference type="ChEBI" id="CHEBI:57540"/>
        <dbReference type="ChEBI" id="CHEBI:57945"/>
        <dbReference type="EC" id="1.1.1.399"/>
    </reaction>
</comment>
<evidence type="ECO:0000256" key="9">
    <source>
        <dbReference type="RuleBase" id="RU363003"/>
    </source>
</evidence>
<dbReference type="RefSeq" id="WP_243469955.1">
    <property type="nucleotide sequence ID" value="NZ_FMUH01000004.1"/>
</dbReference>
<dbReference type="GO" id="GO:0006564">
    <property type="term" value="P:L-serine biosynthetic process"/>
    <property type="evidence" value="ECO:0007669"/>
    <property type="project" value="UniProtKB-UniRule"/>
</dbReference>
<dbReference type="InterPro" id="IPR029752">
    <property type="entry name" value="D-isomer_DH_CS1"/>
</dbReference>
<dbReference type="EMBL" id="FMUH01000004">
    <property type="protein sequence ID" value="SCX52821.1"/>
    <property type="molecule type" value="Genomic_DNA"/>
</dbReference>
<dbReference type="PROSITE" id="PS00671">
    <property type="entry name" value="D_2_HYDROXYACID_DH_3"/>
    <property type="match status" value="1"/>
</dbReference>
<dbReference type="EC" id="1.1.1.95" evidence="9"/>
<evidence type="ECO:0000313" key="12">
    <source>
        <dbReference type="Proteomes" id="UP000198981"/>
    </source>
</evidence>
<dbReference type="SUPFAM" id="SSF143548">
    <property type="entry name" value="Serine metabolism enzymes domain"/>
    <property type="match status" value="1"/>
</dbReference>
<dbReference type="Pfam" id="PF00389">
    <property type="entry name" value="2-Hacid_dh"/>
    <property type="match status" value="1"/>
</dbReference>
<dbReference type="InterPro" id="IPR045865">
    <property type="entry name" value="ACT-like_dom_sf"/>
</dbReference>
<evidence type="ECO:0000256" key="6">
    <source>
        <dbReference type="ARBA" id="ARBA00023027"/>
    </source>
</evidence>
<dbReference type="InterPro" id="IPR002912">
    <property type="entry name" value="ACT_dom"/>
</dbReference>